<accession>A0A6A3GJT6</accession>
<dbReference type="Proteomes" id="UP000429607">
    <property type="component" value="Unassembled WGS sequence"/>
</dbReference>
<evidence type="ECO:0000256" key="5">
    <source>
        <dbReference type="RuleBase" id="RU367124"/>
    </source>
</evidence>
<gene>
    <name evidence="7" type="ORF">PR001_g31271</name>
</gene>
<dbReference type="InterPro" id="IPR031825">
    <property type="entry name" value="RXLR"/>
</dbReference>
<comment type="caution">
    <text evidence="7">The sequence shown here is derived from an EMBL/GenBank/DDBJ whole genome shotgun (WGS) entry which is preliminary data.</text>
</comment>
<evidence type="ECO:0000256" key="2">
    <source>
        <dbReference type="ARBA" id="ARBA00010400"/>
    </source>
</evidence>
<dbReference type="EMBL" id="QXFV01007900">
    <property type="protein sequence ID" value="KAE8957729.1"/>
    <property type="molecule type" value="Genomic_DNA"/>
</dbReference>
<keyword evidence="4 5" id="KW-0732">Signal</keyword>
<evidence type="ECO:0000256" key="6">
    <source>
        <dbReference type="SAM" id="MobiDB-lite"/>
    </source>
</evidence>
<evidence type="ECO:0000256" key="3">
    <source>
        <dbReference type="ARBA" id="ARBA00022525"/>
    </source>
</evidence>
<organism evidence="7 8">
    <name type="scientific">Phytophthora rubi</name>
    <dbReference type="NCBI Taxonomy" id="129364"/>
    <lineage>
        <taxon>Eukaryota</taxon>
        <taxon>Sar</taxon>
        <taxon>Stramenopiles</taxon>
        <taxon>Oomycota</taxon>
        <taxon>Peronosporomycetes</taxon>
        <taxon>Peronosporales</taxon>
        <taxon>Peronosporaceae</taxon>
        <taxon>Phytophthora</taxon>
    </lineage>
</organism>
<evidence type="ECO:0000313" key="8">
    <source>
        <dbReference type="Proteomes" id="UP000429607"/>
    </source>
</evidence>
<sequence length="94" mass="9939">MAKKCCFTILTTAVTLVICFASVTEVTASGLATSFSEGAFGEGQNGAQMHRHLRSNAWTIEKEDDDSSEERGLDNIPGVANRGVSTIFPASPTS</sequence>
<feature type="signal peptide" evidence="5">
    <location>
        <begin position="1"/>
        <end position="21"/>
    </location>
</feature>
<protein>
    <recommendedName>
        <fullName evidence="5">RxLR effector protein</fullName>
    </recommendedName>
</protein>
<comment type="function">
    <text evidence="5">Effector that suppresses plant defense responses during pathogen infection.</text>
</comment>
<proteinExistence type="inferred from homology"/>
<feature type="chain" id="PRO_5025447897" description="RxLR effector protein" evidence="5">
    <location>
        <begin position="22"/>
        <end position="94"/>
    </location>
</feature>
<evidence type="ECO:0000313" key="7">
    <source>
        <dbReference type="EMBL" id="KAE8957729.1"/>
    </source>
</evidence>
<dbReference type="Pfam" id="PF16810">
    <property type="entry name" value="RXLR"/>
    <property type="match status" value="1"/>
</dbReference>
<evidence type="ECO:0000256" key="1">
    <source>
        <dbReference type="ARBA" id="ARBA00004613"/>
    </source>
</evidence>
<dbReference type="AlphaFoldDB" id="A0A6A3GJT6"/>
<name>A0A6A3GJT6_9STRA</name>
<comment type="similarity">
    <text evidence="2 5">Belongs to the RxLR effector family.</text>
</comment>
<comment type="subcellular location">
    <subcellularLocation>
        <location evidence="1 5">Secreted</location>
    </subcellularLocation>
</comment>
<feature type="region of interest" description="Disordered" evidence="6">
    <location>
        <begin position="61"/>
        <end position="94"/>
    </location>
</feature>
<comment type="domain">
    <text evidence="5">The RxLR-dEER motif acts to carry the protein into the host cell cytoplasm through binding to cell surface phosphatidylinositol-3-phosphate.</text>
</comment>
<reference evidence="7 8" key="1">
    <citation type="submission" date="2018-09" db="EMBL/GenBank/DDBJ databases">
        <title>Genomic investigation of the strawberry pathogen Phytophthora fragariae indicates pathogenicity is determined by transcriptional variation in three key races.</title>
        <authorList>
            <person name="Adams T.M."/>
            <person name="Armitage A.D."/>
            <person name="Sobczyk M.K."/>
            <person name="Bates H.J."/>
            <person name="Dunwell J.M."/>
            <person name="Nellist C.F."/>
            <person name="Harrison R.J."/>
        </authorList>
    </citation>
    <scope>NUCLEOTIDE SEQUENCE [LARGE SCALE GENOMIC DNA]</scope>
    <source>
        <strain evidence="7 8">SCRP249</strain>
    </source>
</reference>
<keyword evidence="3 5" id="KW-0964">Secreted</keyword>
<evidence type="ECO:0000256" key="4">
    <source>
        <dbReference type="ARBA" id="ARBA00022729"/>
    </source>
</evidence>